<protein>
    <submittedName>
        <fullName evidence="1">Unnamed protein product</fullName>
    </submittedName>
</protein>
<reference evidence="1" key="1">
    <citation type="submission" date="2023-04" db="EMBL/GenBank/DDBJ databases">
        <title>Candida boidinii NBRC 1967.</title>
        <authorList>
            <person name="Ichikawa N."/>
            <person name="Sato H."/>
            <person name="Tonouchi N."/>
        </authorList>
    </citation>
    <scope>NUCLEOTIDE SEQUENCE</scope>
    <source>
        <strain evidence="1">NBRC 1967</strain>
    </source>
</reference>
<organism evidence="1 2">
    <name type="scientific">Candida boidinii</name>
    <name type="common">Yeast</name>
    <dbReference type="NCBI Taxonomy" id="5477"/>
    <lineage>
        <taxon>Eukaryota</taxon>
        <taxon>Fungi</taxon>
        <taxon>Dikarya</taxon>
        <taxon>Ascomycota</taxon>
        <taxon>Saccharomycotina</taxon>
        <taxon>Pichiomycetes</taxon>
        <taxon>Pichiales</taxon>
        <taxon>Pichiaceae</taxon>
        <taxon>Ogataea</taxon>
        <taxon>Ogataea/Candida clade</taxon>
    </lineage>
</organism>
<dbReference type="EMBL" id="BSXV01005272">
    <property type="protein sequence ID" value="GMF01979.1"/>
    <property type="molecule type" value="Genomic_DNA"/>
</dbReference>
<proteinExistence type="predicted"/>
<keyword evidence="2" id="KW-1185">Reference proteome</keyword>
<evidence type="ECO:0000313" key="1">
    <source>
        <dbReference type="EMBL" id="GMF01979.1"/>
    </source>
</evidence>
<name>A0ACB5U4H9_CANBO</name>
<dbReference type="Proteomes" id="UP001165101">
    <property type="component" value="Unassembled WGS sequence"/>
</dbReference>
<evidence type="ECO:0000313" key="2">
    <source>
        <dbReference type="Proteomes" id="UP001165101"/>
    </source>
</evidence>
<sequence>MKASRADTGREESRYETEQLRSELVRLKGDSTLSDCFSPLYEQRCKIIEQSIKGLVGKQFDNPDLKPLSRYTLTLYDRDKMFERYPNLKLISDVYYDIYDKMKDYLQELILDGFDPRLNNSYKYHREDLNHRKTFNIFFPCDNVKQTLECLIVMQNNLLRTQLVYDEWNEMANFPFEPLYEEGIYSVKSLTDLDPWVCHIMSYFISNVVSVFLDHHQF</sequence>
<accession>A0ACB5U4H9</accession>
<comment type="caution">
    <text evidence="1">The sequence shown here is derived from an EMBL/GenBank/DDBJ whole genome shotgun (WGS) entry which is preliminary data.</text>
</comment>
<gene>
    <name evidence="1" type="ORF">Cboi01_000600800</name>
</gene>